<evidence type="ECO:0000259" key="4">
    <source>
        <dbReference type="Pfam" id="PF23598"/>
    </source>
</evidence>
<evidence type="ECO:0000256" key="2">
    <source>
        <dbReference type="ARBA" id="ARBA00022737"/>
    </source>
</evidence>
<dbReference type="Proteomes" id="UP000799440">
    <property type="component" value="Unassembled WGS sequence"/>
</dbReference>
<dbReference type="EMBL" id="MU006609">
    <property type="protein sequence ID" value="KAF2742414.1"/>
    <property type="molecule type" value="Genomic_DNA"/>
</dbReference>
<reference evidence="5" key="1">
    <citation type="journal article" date="2020" name="Stud. Mycol.">
        <title>101 Dothideomycetes genomes: a test case for predicting lifestyles and emergence of pathogens.</title>
        <authorList>
            <person name="Haridas S."/>
            <person name="Albert R."/>
            <person name="Binder M."/>
            <person name="Bloem J."/>
            <person name="Labutti K."/>
            <person name="Salamov A."/>
            <person name="Andreopoulos B."/>
            <person name="Baker S."/>
            <person name="Barry K."/>
            <person name="Bills G."/>
            <person name="Bluhm B."/>
            <person name="Cannon C."/>
            <person name="Castanera R."/>
            <person name="Culley D."/>
            <person name="Daum C."/>
            <person name="Ezra D."/>
            <person name="Gonzalez J."/>
            <person name="Henrissat B."/>
            <person name="Kuo A."/>
            <person name="Liang C."/>
            <person name="Lipzen A."/>
            <person name="Lutzoni F."/>
            <person name="Magnuson J."/>
            <person name="Mondo S."/>
            <person name="Nolan M."/>
            <person name="Ohm R."/>
            <person name="Pangilinan J."/>
            <person name="Park H.-J."/>
            <person name="Ramirez L."/>
            <person name="Alfaro M."/>
            <person name="Sun H."/>
            <person name="Tritt A."/>
            <person name="Yoshinaga Y."/>
            <person name="Zwiers L.-H."/>
            <person name="Turgeon B."/>
            <person name="Goodwin S."/>
            <person name="Spatafora J."/>
            <person name="Crous P."/>
            <person name="Grigoriev I."/>
        </authorList>
    </citation>
    <scope>NUCLEOTIDE SEQUENCE</scope>
    <source>
        <strain evidence="5">CBS 119925</strain>
    </source>
</reference>
<dbReference type="PROSITE" id="PS51450">
    <property type="entry name" value="LRR"/>
    <property type="match status" value="2"/>
</dbReference>
<dbReference type="PANTHER" id="PTHR48051:SF1">
    <property type="entry name" value="RAS SUPPRESSOR PROTEIN 1"/>
    <property type="match status" value="1"/>
</dbReference>
<dbReference type="OrthoDB" id="1394818at2759"/>
<feature type="compositionally biased region" description="Low complexity" evidence="3">
    <location>
        <begin position="792"/>
        <end position="804"/>
    </location>
</feature>
<feature type="region of interest" description="Disordered" evidence="3">
    <location>
        <begin position="25"/>
        <end position="46"/>
    </location>
</feature>
<feature type="compositionally biased region" description="Basic and acidic residues" evidence="3">
    <location>
        <begin position="216"/>
        <end position="234"/>
    </location>
</feature>
<keyword evidence="6" id="KW-1185">Reference proteome</keyword>
<evidence type="ECO:0000313" key="6">
    <source>
        <dbReference type="Proteomes" id="UP000799440"/>
    </source>
</evidence>
<dbReference type="SUPFAM" id="SSF52075">
    <property type="entry name" value="Outer arm dynein light chain 1"/>
    <property type="match status" value="1"/>
</dbReference>
<gene>
    <name evidence="5" type="ORF">M011DRAFT_412755</name>
</gene>
<feature type="domain" description="Disease resistance R13L4/SHOC-2-like LRR" evidence="4">
    <location>
        <begin position="93"/>
        <end position="170"/>
    </location>
</feature>
<dbReference type="Gene3D" id="3.80.10.10">
    <property type="entry name" value="Ribonuclease Inhibitor"/>
    <property type="match status" value="1"/>
</dbReference>
<dbReference type="InterPro" id="IPR003591">
    <property type="entry name" value="Leu-rich_rpt_typical-subtyp"/>
</dbReference>
<dbReference type="PANTHER" id="PTHR48051">
    <property type="match status" value="1"/>
</dbReference>
<evidence type="ECO:0000256" key="3">
    <source>
        <dbReference type="SAM" id="MobiDB-lite"/>
    </source>
</evidence>
<feature type="compositionally biased region" description="Polar residues" evidence="3">
    <location>
        <begin position="31"/>
        <end position="46"/>
    </location>
</feature>
<sequence length="922" mass="103043">MSNEPTAISDREVVALAKQILQHSREDIERSQQSPRDANAHQRQQQPGITVDLGYKKIQRLPEEVIDVIRAEIERLAIAHNLLTTVPSRLVECKRLRYLNVRYNQIRELPDAILGLPSLEILDISRNLITAIPPGIAQLTSLKVLAMAKNRVEELPVSLGDINTLKVLKLEGNPIRFPPPEICGITDNVPSPANEIERDTQVASHVKRFMRQWSEDKHRAELEKKQRTEREQLRIESSGDESWTESNPETPRPSRRAHGTRFPVRPSIGSADGFGQPSPGLPPTVNLRPHSRTPSSPKDRVRRPQLTPLILTNGPLERNRSQSEGFDPATQRQKRMGIYSKASNLGSVDELKGTTHFRGFSQGYVVSGGGSSNGVSIPATAIGYGDSKTARPYINRPLSDVREHKRRSRAPDVVVEAARGFLYAISQLHDPLARMMRTIRRIKAKEGSQRREFFHRHFVSTYLQLRQLDELLRKFDTLAEEDEADAHRLSKSVYFNTLKCIHLFMHVPLAIAENREEIAQHIDPRILRSYLLLHQGSVVEIRLACSTLGAVFSERLPASHKSTLPDFGATVRASAHRTRPSQMSPPQRRVRYQTPTPVSLHSYDESRSNTLTSICAATPRSAESFTTAGSSMTKQTSTTSFDEREEDRHFEIIYGKLRTACDKCKIFVPQITRLMKNEFEVHRDKLDSDDPKMKVLMGLIEKAINVQDSIVPLSTRLSQLQVNDSYSRSQPVFWQQCMAFLKAWFELAAASVGDGRHMGLLKPELKQTMKSLHKYVKEASAAINDSPWSHLTTTNQPAPNTQQAFNPPPAERQNSMSGYWNTPGTKSSSKPMTGGQPYPAPINTSITSVASTYSHPYSTSSLGSGSGGYGTPVPATPLLNAALGAAAQATVPNTPGYSRTGTVMDYFERPERLRVQKSSRRG</sequence>
<dbReference type="InterPro" id="IPR001611">
    <property type="entry name" value="Leu-rich_rpt"/>
</dbReference>
<feature type="region of interest" description="Disordered" evidence="3">
    <location>
        <begin position="786"/>
        <end position="839"/>
    </location>
</feature>
<dbReference type="InterPro" id="IPR032675">
    <property type="entry name" value="LRR_dom_sf"/>
</dbReference>
<evidence type="ECO:0000256" key="1">
    <source>
        <dbReference type="ARBA" id="ARBA00022614"/>
    </source>
</evidence>
<proteinExistence type="predicted"/>
<dbReference type="AlphaFoldDB" id="A0A6A6UY64"/>
<dbReference type="SMART" id="SM00369">
    <property type="entry name" value="LRR_TYP"/>
    <property type="match status" value="3"/>
</dbReference>
<evidence type="ECO:0000313" key="5">
    <source>
        <dbReference type="EMBL" id="KAF2742414.1"/>
    </source>
</evidence>
<dbReference type="Pfam" id="PF10428">
    <property type="entry name" value="SOG2"/>
    <property type="match status" value="1"/>
</dbReference>
<dbReference type="InterPro" id="IPR055414">
    <property type="entry name" value="LRR_R13L4/SHOC2-like"/>
</dbReference>
<name>A0A6A6UY64_9PLEO</name>
<dbReference type="Pfam" id="PF23598">
    <property type="entry name" value="LRR_14"/>
    <property type="match status" value="1"/>
</dbReference>
<feature type="region of interest" description="Disordered" evidence="3">
    <location>
        <begin position="216"/>
        <end position="334"/>
    </location>
</feature>
<feature type="compositionally biased region" description="Polar residues" evidence="3">
    <location>
        <begin position="812"/>
        <end position="831"/>
    </location>
</feature>
<dbReference type="GO" id="GO:0005737">
    <property type="term" value="C:cytoplasm"/>
    <property type="evidence" value="ECO:0007669"/>
    <property type="project" value="TreeGrafter"/>
</dbReference>
<accession>A0A6A6UY64</accession>
<dbReference type="InterPro" id="IPR050216">
    <property type="entry name" value="LRR_domain-containing"/>
</dbReference>
<organism evidence="5 6">
    <name type="scientific">Sporormia fimetaria CBS 119925</name>
    <dbReference type="NCBI Taxonomy" id="1340428"/>
    <lineage>
        <taxon>Eukaryota</taxon>
        <taxon>Fungi</taxon>
        <taxon>Dikarya</taxon>
        <taxon>Ascomycota</taxon>
        <taxon>Pezizomycotina</taxon>
        <taxon>Dothideomycetes</taxon>
        <taxon>Pleosporomycetidae</taxon>
        <taxon>Pleosporales</taxon>
        <taxon>Sporormiaceae</taxon>
        <taxon>Sporormia</taxon>
    </lineage>
</organism>
<dbReference type="InterPro" id="IPR019487">
    <property type="entry name" value="RAM_signalling_pathway_SOG2"/>
</dbReference>
<keyword evidence="1" id="KW-0433">Leucine-rich repeat</keyword>
<protein>
    <recommendedName>
        <fullName evidence="4">Disease resistance R13L4/SHOC-2-like LRR domain-containing protein</fullName>
    </recommendedName>
</protein>
<keyword evidence="2" id="KW-0677">Repeat</keyword>